<comment type="similarity">
    <text evidence="11">Belongs to the SEDS family. FtsW subfamily.</text>
</comment>
<feature type="transmembrane region" description="Helical" evidence="16">
    <location>
        <begin position="277"/>
        <end position="299"/>
    </location>
</feature>
<evidence type="ECO:0000256" key="7">
    <source>
        <dbReference type="ARBA" id="ARBA00022989"/>
    </source>
</evidence>
<evidence type="ECO:0000256" key="6">
    <source>
        <dbReference type="ARBA" id="ARBA00022984"/>
    </source>
</evidence>
<dbReference type="GO" id="GO:0032153">
    <property type="term" value="C:cell division site"/>
    <property type="evidence" value="ECO:0007669"/>
    <property type="project" value="TreeGrafter"/>
</dbReference>
<feature type="transmembrane region" description="Helical" evidence="16">
    <location>
        <begin position="245"/>
        <end position="271"/>
    </location>
</feature>
<dbReference type="GO" id="GO:0008955">
    <property type="term" value="F:peptidoglycan glycosyltransferase activity"/>
    <property type="evidence" value="ECO:0007669"/>
    <property type="project" value="UniProtKB-EC"/>
</dbReference>
<comment type="caution">
    <text evidence="17">The sequence shown here is derived from an EMBL/GenBank/DDBJ whole genome shotgun (WGS) entry which is preliminary data.</text>
</comment>
<evidence type="ECO:0000256" key="16">
    <source>
        <dbReference type="SAM" id="Phobius"/>
    </source>
</evidence>
<evidence type="ECO:0000256" key="2">
    <source>
        <dbReference type="ARBA" id="ARBA00022676"/>
    </source>
</evidence>
<dbReference type="EC" id="2.4.99.28" evidence="14"/>
<keyword evidence="7 16" id="KW-1133">Transmembrane helix</keyword>
<dbReference type="GO" id="GO:0005886">
    <property type="term" value="C:plasma membrane"/>
    <property type="evidence" value="ECO:0007669"/>
    <property type="project" value="TreeGrafter"/>
</dbReference>
<reference evidence="17 18" key="1">
    <citation type="journal article" date="2015" name="Nature">
        <title>rRNA introns, odd ribosomes, and small enigmatic genomes across a large radiation of phyla.</title>
        <authorList>
            <person name="Brown C.T."/>
            <person name="Hug L.A."/>
            <person name="Thomas B.C."/>
            <person name="Sharon I."/>
            <person name="Castelle C.J."/>
            <person name="Singh A."/>
            <person name="Wilkins M.J."/>
            <person name="Williams K.H."/>
            <person name="Banfield J.F."/>
        </authorList>
    </citation>
    <scope>NUCLEOTIDE SEQUENCE [LARGE SCALE GENOMIC DNA]</scope>
</reference>
<comment type="subcellular location">
    <subcellularLocation>
        <location evidence="1">Membrane</location>
        <topology evidence="1">Multi-pass membrane protein</topology>
    </subcellularLocation>
</comment>
<keyword evidence="5" id="KW-0133">Cell shape</keyword>
<evidence type="ECO:0000256" key="14">
    <source>
        <dbReference type="ARBA" id="ARBA00044770"/>
    </source>
</evidence>
<keyword evidence="8 16" id="KW-0472">Membrane</keyword>
<dbReference type="InterPro" id="IPR001182">
    <property type="entry name" value="FtsW/RodA"/>
</dbReference>
<evidence type="ECO:0000256" key="8">
    <source>
        <dbReference type="ARBA" id="ARBA00023136"/>
    </source>
</evidence>
<evidence type="ECO:0000256" key="10">
    <source>
        <dbReference type="ARBA" id="ARBA00033270"/>
    </source>
</evidence>
<evidence type="ECO:0000256" key="11">
    <source>
        <dbReference type="ARBA" id="ARBA00038053"/>
    </source>
</evidence>
<feature type="transmembrane region" description="Helical" evidence="16">
    <location>
        <begin position="212"/>
        <end position="233"/>
    </location>
</feature>
<dbReference type="PANTHER" id="PTHR30474:SF2">
    <property type="entry name" value="PEPTIDOGLYCAN GLYCOSYLTRANSFERASE FTSW-RELATED"/>
    <property type="match status" value="1"/>
</dbReference>
<name>A0A0F9ZBV7_9BACT</name>
<comment type="catalytic activity">
    <reaction evidence="15">
        <text>[GlcNAc-(1-&gt;4)-Mur2Ac(oyl-L-Ala-gamma-D-Glu-L-Lys-D-Ala-D-Ala)](n)-di-trans,octa-cis-undecaprenyl diphosphate + beta-D-GlcNAc-(1-&gt;4)-Mur2Ac(oyl-L-Ala-gamma-D-Glu-L-Lys-D-Ala-D-Ala)-di-trans,octa-cis-undecaprenyl diphosphate = [GlcNAc-(1-&gt;4)-Mur2Ac(oyl-L-Ala-gamma-D-Glu-L-Lys-D-Ala-D-Ala)](n+1)-di-trans,octa-cis-undecaprenyl diphosphate + di-trans,octa-cis-undecaprenyl diphosphate + H(+)</text>
        <dbReference type="Rhea" id="RHEA:23708"/>
        <dbReference type="Rhea" id="RHEA-COMP:9602"/>
        <dbReference type="Rhea" id="RHEA-COMP:9603"/>
        <dbReference type="ChEBI" id="CHEBI:15378"/>
        <dbReference type="ChEBI" id="CHEBI:58405"/>
        <dbReference type="ChEBI" id="CHEBI:60033"/>
        <dbReference type="ChEBI" id="CHEBI:78435"/>
        <dbReference type="EC" id="2.4.99.28"/>
    </reaction>
</comment>
<dbReference type="EMBL" id="LBOK01000022">
    <property type="protein sequence ID" value="KKP36251.1"/>
    <property type="molecule type" value="Genomic_DNA"/>
</dbReference>
<dbReference type="GO" id="GO:0015648">
    <property type="term" value="F:lipid-linked peptidoglycan transporter activity"/>
    <property type="evidence" value="ECO:0007669"/>
    <property type="project" value="TreeGrafter"/>
</dbReference>
<dbReference type="PANTHER" id="PTHR30474">
    <property type="entry name" value="CELL CYCLE PROTEIN"/>
    <property type="match status" value="1"/>
</dbReference>
<organism evidence="17 18">
    <name type="scientific">Candidatus Roizmanbacteria bacterium GW2011_GWA2_32_13</name>
    <dbReference type="NCBI Taxonomy" id="1618475"/>
    <lineage>
        <taxon>Bacteria</taxon>
        <taxon>Candidatus Roizmaniibacteriota</taxon>
    </lineage>
</organism>
<evidence type="ECO:0000256" key="12">
    <source>
        <dbReference type="ARBA" id="ARBA00041185"/>
    </source>
</evidence>
<evidence type="ECO:0000256" key="1">
    <source>
        <dbReference type="ARBA" id="ARBA00004141"/>
    </source>
</evidence>
<keyword evidence="6" id="KW-0573">Peptidoglycan synthesis</keyword>
<evidence type="ECO:0000256" key="13">
    <source>
        <dbReference type="ARBA" id="ARBA00041418"/>
    </source>
</evidence>
<evidence type="ECO:0000256" key="5">
    <source>
        <dbReference type="ARBA" id="ARBA00022960"/>
    </source>
</evidence>
<dbReference type="GO" id="GO:0051301">
    <property type="term" value="P:cell division"/>
    <property type="evidence" value="ECO:0007669"/>
    <property type="project" value="InterPro"/>
</dbReference>
<dbReference type="GO" id="GO:0008360">
    <property type="term" value="P:regulation of cell shape"/>
    <property type="evidence" value="ECO:0007669"/>
    <property type="project" value="UniProtKB-KW"/>
</dbReference>
<feature type="transmembrane region" description="Helical" evidence="16">
    <location>
        <begin position="126"/>
        <end position="145"/>
    </location>
</feature>
<proteinExistence type="inferred from homology"/>
<keyword evidence="4 16" id="KW-0812">Transmembrane</keyword>
<dbReference type="PATRIC" id="fig|1618475.3.peg.291"/>
<feature type="transmembrane region" description="Helical" evidence="16">
    <location>
        <begin position="12"/>
        <end position="33"/>
    </location>
</feature>
<feature type="transmembrane region" description="Helical" evidence="16">
    <location>
        <begin position="83"/>
        <end position="99"/>
    </location>
</feature>
<keyword evidence="3" id="KW-0808">Transferase</keyword>
<feature type="non-terminal residue" evidence="17">
    <location>
        <position position="1"/>
    </location>
</feature>
<evidence type="ECO:0000313" key="18">
    <source>
        <dbReference type="Proteomes" id="UP000034349"/>
    </source>
</evidence>
<feature type="transmembrane region" description="Helical" evidence="16">
    <location>
        <begin position="53"/>
        <end position="71"/>
    </location>
</feature>
<dbReference type="GO" id="GO:0009252">
    <property type="term" value="P:peptidoglycan biosynthetic process"/>
    <property type="evidence" value="ECO:0007669"/>
    <property type="project" value="UniProtKB-KW"/>
</dbReference>
<feature type="transmembrane region" description="Helical" evidence="16">
    <location>
        <begin position="105"/>
        <end position="121"/>
    </location>
</feature>
<evidence type="ECO:0000313" key="17">
    <source>
        <dbReference type="EMBL" id="KKP36251.1"/>
    </source>
</evidence>
<dbReference type="Proteomes" id="UP000034349">
    <property type="component" value="Unassembled WGS sequence"/>
</dbReference>
<dbReference type="AlphaFoldDB" id="A0A0F9ZBV7"/>
<evidence type="ECO:0000256" key="9">
    <source>
        <dbReference type="ARBA" id="ARBA00032370"/>
    </source>
</evidence>
<evidence type="ECO:0000256" key="4">
    <source>
        <dbReference type="ARBA" id="ARBA00022692"/>
    </source>
</evidence>
<dbReference type="Pfam" id="PF01098">
    <property type="entry name" value="FTSW_RODA_SPOVE"/>
    <property type="match status" value="1"/>
</dbReference>
<evidence type="ECO:0000256" key="3">
    <source>
        <dbReference type="ARBA" id="ARBA00022679"/>
    </source>
</evidence>
<protein>
    <recommendedName>
        <fullName evidence="12">Probable peptidoglycan glycosyltransferase FtsW</fullName>
        <ecNumber evidence="14">2.4.99.28</ecNumber>
    </recommendedName>
    <alternativeName>
        <fullName evidence="13">Cell division protein FtsW</fullName>
    </alternativeName>
    <alternativeName>
        <fullName evidence="10">Cell wall polymerase</fullName>
    </alternativeName>
    <alternativeName>
        <fullName evidence="9">Peptidoglycan polymerase</fullName>
    </alternativeName>
</protein>
<accession>A0A0F9ZBV7</accession>
<keyword evidence="2" id="KW-0328">Glycosyltransferase</keyword>
<gene>
    <name evidence="17" type="ORF">UR23_C0022G0001</name>
</gene>
<sequence length="302" mass="33376">IDRFFSIKFFKKTALISFFIVFLLLLSVFIPWINFTYGGANRWIDLGFITFQPSELAKIGLILFSAAWLTTRKKDIKSLFKTFIPYLIIIGIPLVLILLQKDISTFFITSITLFAMIFLAGTKIKYLSGVGIIITILVVIAIFVFPTRIDRVRVFLDKEIDPQGISYQVNQSLIAIGSGGITGRGLGMSNQKFSFLPEPSGDSIFAVIGEELGFIGSLFVMFVYLILFVEGIIIAKKANDFSQLFIYGFITLVIIQVFINIGSVTGLVPFTGVTLPFVSYGGTSLVALLIGAGIVARIAREQ</sequence>
<evidence type="ECO:0000256" key="15">
    <source>
        <dbReference type="ARBA" id="ARBA00049902"/>
    </source>
</evidence>